<feature type="transmembrane region" description="Helical" evidence="1">
    <location>
        <begin position="12"/>
        <end position="32"/>
    </location>
</feature>
<name>A0A7X2D361_9PROT</name>
<dbReference type="InterPro" id="IPR007060">
    <property type="entry name" value="FtsL/DivIC"/>
</dbReference>
<evidence type="ECO:0000313" key="2">
    <source>
        <dbReference type="EMBL" id="MQX35242.1"/>
    </source>
</evidence>
<gene>
    <name evidence="2" type="ORF">GHC57_01780</name>
</gene>
<keyword evidence="3" id="KW-1185">Reference proteome</keyword>
<dbReference type="OrthoDB" id="9815600at2"/>
<dbReference type="EMBL" id="WIVE01000002">
    <property type="protein sequence ID" value="MQX35242.1"/>
    <property type="molecule type" value="Genomic_DNA"/>
</dbReference>
<organism evidence="2 3">
    <name type="scientific">Roseospira navarrensis</name>
    <dbReference type="NCBI Taxonomy" id="140058"/>
    <lineage>
        <taxon>Bacteria</taxon>
        <taxon>Pseudomonadati</taxon>
        <taxon>Pseudomonadota</taxon>
        <taxon>Alphaproteobacteria</taxon>
        <taxon>Rhodospirillales</taxon>
        <taxon>Rhodospirillaceae</taxon>
        <taxon>Roseospira</taxon>
    </lineage>
</organism>
<accession>A0A7X2D361</accession>
<evidence type="ECO:0000256" key="1">
    <source>
        <dbReference type="SAM" id="Phobius"/>
    </source>
</evidence>
<proteinExistence type="predicted"/>
<keyword evidence="1" id="KW-0472">Membrane</keyword>
<dbReference type="AlphaFoldDB" id="A0A7X2D361"/>
<dbReference type="RefSeq" id="WP_153340523.1">
    <property type="nucleotide sequence ID" value="NZ_WIVE01000002.1"/>
</dbReference>
<reference evidence="2 3" key="1">
    <citation type="submission" date="2019-10" db="EMBL/GenBank/DDBJ databases">
        <title>Draft whole-genome sequence of the purple nonsulfur photosynthetic bacterium Roseospira navarrensis DSM 15114.</title>
        <authorList>
            <person name="Kyndt J.A."/>
            <person name="Meyer T.E."/>
        </authorList>
    </citation>
    <scope>NUCLEOTIDE SEQUENCE [LARGE SCALE GENOMIC DNA]</scope>
    <source>
        <strain evidence="2 3">DSM 15114</strain>
    </source>
</reference>
<evidence type="ECO:0000313" key="3">
    <source>
        <dbReference type="Proteomes" id="UP000434582"/>
    </source>
</evidence>
<keyword evidence="1" id="KW-0812">Transmembrane</keyword>
<protein>
    <submittedName>
        <fullName evidence="2">Septum formation initiator family protein</fullName>
    </submittedName>
</protein>
<sequence length="105" mass="12133">MSSSAPQRRRIQSIAVPLLGVAVLSYFGYHAIQGERGLIRWWQLRQDIRVAMDMREDLAAQREVLERRVRLLKPEHLHPDMLDERARVMLNLVGPDEVVILPPGE</sequence>
<dbReference type="Pfam" id="PF04977">
    <property type="entry name" value="DivIC"/>
    <property type="match status" value="1"/>
</dbReference>
<comment type="caution">
    <text evidence="2">The sequence shown here is derived from an EMBL/GenBank/DDBJ whole genome shotgun (WGS) entry which is preliminary data.</text>
</comment>
<keyword evidence="1" id="KW-1133">Transmembrane helix</keyword>
<dbReference type="Proteomes" id="UP000434582">
    <property type="component" value="Unassembled WGS sequence"/>
</dbReference>